<evidence type="ECO:0000313" key="1">
    <source>
        <dbReference type="EMBL" id="SJM92012.1"/>
    </source>
</evidence>
<sequence length="154" mass="18175">MQYCRLHSEIIAMINYEQDFYGWTQEQAALLKSGRLHDLDIANLIEEVESMGRSEKRELENRLVILLQHLLKWRFQPVRRGKSWELTIKAQRIDFFKVLRDNPGLKPRLEQCLIDAYQSAIIRAAQETGLNESDFPVVCPWSFEQITDNSFYPD</sequence>
<keyword evidence="2" id="KW-1185">Reference proteome</keyword>
<dbReference type="Proteomes" id="UP000195442">
    <property type="component" value="Unassembled WGS sequence"/>
</dbReference>
<dbReference type="Pfam" id="PF01724">
    <property type="entry name" value="DUF29"/>
    <property type="match status" value="1"/>
</dbReference>
<evidence type="ECO:0008006" key="3">
    <source>
        <dbReference type="Google" id="ProtNLM"/>
    </source>
</evidence>
<protein>
    <recommendedName>
        <fullName evidence="3">DUF29 domain-containing protein</fullName>
    </recommendedName>
</protein>
<evidence type="ECO:0000313" key="2">
    <source>
        <dbReference type="Proteomes" id="UP000195442"/>
    </source>
</evidence>
<dbReference type="Gene3D" id="1.20.1220.20">
    <property type="entry name" value="Uncharcterised protein PF01724"/>
    <property type="match status" value="1"/>
</dbReference>
<dbReference type="InterPro" id="IPR002636">
    <property type="entry name" value="DUF29"/>
</dbReference>
<dbReference type="EMBL" id="FUKJ01000168">
    <property type="protein sequence ID" value="SJM92012.1"/>
    <property type="molecule type" value="Genomic_DNA"/>
</dbReference>
<name>A0A1R4H6Y1_9GAMM</name>
<dbReference type="PANTHER" id="PTHR34235">
    <property type="entry name" value="SLR1203 PROTEIN-RELATED"/>
    <property type="match status" value="1"/>
</dbReference>
<gene>
    <name evidence="1" type="ORF">CRENPOLYSF2_250009</name>
</gene>
<reference evidence="2" key="1">
    <citation type="submission" date="2017-02" db="EMBL/GenBank/DDBJ databases">
        <authorList>
            <person name="Daims H."/>
        </authorList>
    </citation>
    <scope>NUCLEOTIDE SEQUENCE [LARGE SCALE GENOMIC DNA]</scope>
</reference>
<dbReference type="PANTHER" id="PTHR34235:SF4">
    <property type="entry name" value="SLR0291 PROTEIN"/>
    <property type="match status" value="1"/>
</dbReference>
<accession>A0A1R4H6Y1</accession>
<proteinExistence type="predicted"/>
<dbReference type="AlphaFoldDB" id="A0A1R4H6Y1"/>
<organism evidence="1 2">
    <name type="scientific">Crenothrix polyspora</name>
    <dbReference type="NCBI Taxonomy" id="360316"/>
    <lineage>
        <taxon>Bacteria</taxon>
        <taxon>Pseudomonadati</taxon>
        <taxon>Pseudomonadota</taxon>
        <taxon>Gammaproteobacteria</taxon>
        <taxon>Methylococcales</taxon>
        <taxon>Crenotrichaceae</taxon>
        <taxon>Crenothrix</taxon>
    </lineage>
</organism>